<evidence type="ECO:0000256" key="1">
    <source>
        <dbReference type="ARBA" id="ARBA00005536"/>
    </source>
</evidence>
<dbReference type="PANTHER" id="PTHR12161">
    <property type="entry name" value="IST1 FAMILY MEMBER"/>
    <property type="match status" value="1"/>
</dbReference>
<organism evidence="3 4">
    <name type="scientific">Aphanomyces astaci</name>
    <name type="common">Crayfish plague agent</name>
    <dbReference type="NCBI Taxonomy" id="112090"/>
    <lineage>
        <taxon>Eukaryota</taxon>
        <taxon>Sar</taxon>
        <taxon>Stramenopiles</taxon>
        <taxon>Oomycota</taxon>
        <taxon>Saprolegniomycetes</taxon>
        <taxon>Saprolegniales</taxon>
        <taxon>Verrucalvaceae</taxon>
        <taxon>Aphanomyces</taxon>
    </lineage>
</organism>
<evidence type="ECO:0000313" key="4">
    <source>
        <dbReference type="Proteomes" id="UP000284702"/>
    </source>
</evidence>
<comment type="caution">
    <text evidence="3">The sequence shown here is derived from an EMBL/GenBank/DDBJ whole genome shotgun (WGS) entry which is preliminary data.</text>
</comment>
<dbReference type="Gene3D" id="1.20.1260.60">
    <property type="entry name" value="Vacuolar protein sorting-associated protein Ist1"/>
    <property type="match status" value="1"/>
</dbReference>
<dbReference type="Proteomes" id="UP000284702">
    <property type="component" value="Unassembled WGS sequence"/>
</dbReference>
<dbReference type="EMBL" id="MZMZ02002510">
    <property type="protein sequence ID" value="RQM25485.1"/>
    <property type="molecule type" value="Genomic_DNA"/>
</dbReference>
<dbReference type="VEuPathDB" id="FungiDB:H257_12455"/>
<accession>A0A3R7WG49</accession>
<dbReference type="PANTHER" id="PTHR12161:SF5">
    <property type="entry name" value="IST1 HOMOLOG"/>
    <property type="match status" value="1"/>
</dbReference>
<name>A0A3R7WG49_APHAT</name>
<evidence type="ECO:0000256" key="2">
    <source>
        <dbReference type="SAM" id="MobiDB-lite"/>
    </source>
</evidence>
<dbReference type="InterPro" id="IPR042277">
    <property type="entry name" value="IST1-like"/>
</dbReference>
<sequence length="304" mass="33420">MFGFNVNKLKPSLKMAVHRIGIVKNKKAITSKAQRKEVAKLLADGKEEKARIRVEGLIREDFVIEAYEIIELLCELISERTPLIKSERECPYDMREAVCTLIWAATRTEIPELSENQLTKKYGQDFTAAAMRNVDGCVNERVIHKLSVQPPNAYLVINYLKEIAKQHNVAWVPDESQIVDPLAPMAAPTGTSIGQAGVSGPDFAAIYAEAPPPGRVPTAFPTVPHSSPAYIQPPSGMPTLGHVFDQRLTYPDERCVAPPKTVDAYAPPPAAAAAPPVNDSAPATNDVPDFDELASRFEKLRRKN</sequence>
<dbReference type="AlphaFoldDB" id="A0A3R7WG49"/>
<feature type="region of interest" description="Disordered" evidence="2">
    <location>
        <begin position="260"/>
        <end position="288"/>
    </location>
</feature>
<evidence type="ECO:0008006" key="5">
    <source>
        <dbReference type="Google" id="ProtNLM"/>
    </source>
</evidence>
<dbReference type="InterPro" id="IPR005061">
    <property type="entry name" value="Ist1"/>
</dbReference>
<dbReference type="FunFam" id="1.20.1260.60:FF:000002">
    <property type="entry name" value="Vacuolar protein sorting-associated protein IST1"/>
    <property type="match status" value="1"/>
</dbReference>
<comment type="similarity">
    <text evidence="1">Belongs to the IST1 family.</text>
</comment>
<dbReference type="Pfam" id="PF03398">
    <property type="entry name" value="Ist1"/>
    <property type="match status" value="1"/>
</dbReference>
<proteinExistence type="inferred from homology"/>
<keyword evidence="4" id="KW-1185">Reference proteome</keyword>
<evidence type="ECO:0000313" key="3">
    <source>
        <dbReference type="EMBL" id="RQM25485.1"/>
    </source>
</evidence>
<reference evidence="3" key="1">
    <citation type="submission" date="2018-07" db="EMBL/GenBank/DDBJ databases">
        <title>Annotation of Aphanomyces astaci genome assembly.</title>
        <authorList>
            <person name="Studholme D.J."/>
        </authorList>
    </citation>
    <scope>NUCLEOTIDE SEQUENCE [LARGE SCALE GENOMIC DNA]</scope>
    <source>
        <strain evidence="3">Pc</strain>
    </source>
</reference>
<dbReference type="GO" id="GO:0015031">
    <property type="term" value="P:protein transport"/>
    <property type="evidence" value="ECO:0007669"/>
    <property type="project" value="InterPro"/>
</dbReference>
<feature type="compositionally biased region" description="Low complexity" evidence="2">
    <location>
        <begin position="271"/>
        <end position="283"/>
    </location>
</feature>
<protein>
    <recommendedName>
        <fullName evidence="5">IST1 homolog</fullName>
    </recommendedName>
</protein>
<gene>
    <name evidence="3" type="ORF">B5M09_000517</name>
</gene>